<evidence type="ECO:0000259" key="2">
    <source>
        <dbReference type="PROSITE" id="PS50975"/>
    </source>
</evidence>
<dbReference type="InterPro" id="IPR005479">
    <property type="entry name" value="CPAse_ATP-bd"/>
</dbReference>
<dbReference type="Pfam" id="PF02786">
    <property type="entry name" value="CPSase_L_D2"/>
    <property type="match status" value="1"/>
</dbReference>
<dbReference type="EMBL" id="CP089291">
    <property type="protein sequence ID" value="UOF92020.1"/>
    <property type="molecule type" value="Genomic_DNA"/>
</dbReference>
<evidence type="ECO:0000313" key="4">
    <source>
        <dbReference type="Proteomes" id="UP000830167"/>
    </source>
</evidence>
<dbReference type="PANTHER" id="PTHR23132">
    <property type="entry name" value="D-ALANINE--D-ALANINE LIGASE"/>
    <property type="match status" value="1"/>
</dbReference>
<accession>A0ABY4CNF1</accession>
<organism evidence="3 4">
    <name type="scientific">Fodinisporobacter ferrooxydans</name>
    <dbReference type="NCBI Taxonomy" id="2901836"/>
    <lineage>
        <taxon>Bacteria</taxon>
        <taxon>Bacillati</taxon>
        <taxon>Bacillota</taxon>
        <taxon>Bacilli</taxon>
        <taxon>Bacillales</taxon>
        <taxon>Alicyclobacillaceae</taxon>
        <taxon>Fodinisporobacter</taxon>
    </lineage>
</organism>
<dbReference type="RefSeq" id="WP_347438702.1">
    <property type="nucleotide sequence ID" value="NZ_CP089291.1"/>
</dbReference>
<dbReference type="PANTHER" id="PTHR23132:SF23">
    <property type="entry name" value="D-ALANINE--D-ALANINE LIGASE B"/>
    <property type="match status" value="1"/>
</dbReference>
<dbReference type="SUPFAM" id="SSF56059">
    <property type="entry name" value="Glutathione synthetase ATP-binding domain-like"/>
    <property type="match status" value="1"/>
</dbReference>
<dbReference type="Gene3D" id="3.30.470.20">
    <property type="entry name" value="ATP-grasp fold, B domain"/>
    <property type="match status" value="1"/>
</dbReference>
<keyword evidence="4" id="KW-1185">Reference proteome</keyword>
<sequence>MLSKTLAAVRSLGARNVRTIVSEKIRFHTSGFSRYADHTLVNPDPKESPEQFYSWLCDTVKREDCNVLFPMDDDTMEIAVKHQQELRAFCHVPVPPLASYQIAADKRQTMQYAKKAGVPCPQTVETNFDSEYDQDELVRISSELEYPLVIKPRFSSGSRGVRFAYNQDQLLALFPIIHKQYPNPLLQEYIPPGTKYDVGVCYDANHMLKAAFVQRQIRNYPIQRGPSTVHESVNHQKLIDYAAQLMAHLPWYGVADIEFIIDPRNGEPKLLEINPRFWSSLHLSIRCGVDFPWILYQLAMGHEVESILEYRSGILGRALLPGDILHYASNPDRKNMNPPFWTLGIPDDTLSKNDPMPAVGFFFSALRYSFDIDFWKFLIHR</sequence>
<evidence type="ECO:0000313" key="3">
    <source>
        <dbReference type="EMBL" id="UOF92020.1"/>
    </source>
</evidence>
<feature type="domain" description="ATP-grasp" evidence="2">
    <location>
        <begin position="110"/>
        <end position="300"/>
    </location>
</feature>
<name>A0ABY4CNF1_9BACL</name>
<proteinExistence type="predicted"/>
<keyword evidence="1" id="KW-0547">Nucleotide-binding</keyword>
<dbReference type="PROSITE" id="PS50975">
    <property type="entry name" value="ATP_GRASP"/>
    <property type="match status" value="1"/>
</dbReference>
<reference evidence="3" key="1">
    <citation type="submission" date="2021-12" db="EMBL/GenBank/DDBJ databases">
        <title>Alicyclobacillaceae gen. nov., sp. nov., isolated from chalcocite enrichment system.</title>
        <authorList>
            <person name="Jiang Z."/>
        </authorList>
    </citation>
    <scope>NUCLEOTIDE SEQUENCE</scope>
    <source>
        <strain evidence="3">MYW30-H2</strain>
    </source>
</reference>
<gene>
    <name evidence="3" type="ORF">LSG31_07245</name>
</gene>
<keyword evidence="1" id="KW-0067">ATP-binding</keyword>
<dbReference type="InterPro" id="IPR013815">
    <property type="entry name" value="ATP_grasp_subdomain_1"/>
</dbReference>
<dbReference type="Proteomes" id="UP000830167">
    <property type="component" value="Chromosome"/>
</dbReference>
<dbReference type="InterPro" id="IPR011761">
    <property type="entry name" value="ATP-grasp"/>
</dbReference>
<protein>
    <submittedName>
        <fullName evidence="3">ATP-grasp domain-containing protein</fullName>
    </submittedName>
</protein>
<dbReference type="Gene3D" id="3.30.1490.20">
    <property type="entry name" value="ATP-grasp fold, A domain"/>
    <property type="match status" value="1"/>
</dbReference>
<evidence type="ECO:0000256" key="1">
    <source>
        <dbReference type="PROSITE-ProRule" id="PRU00409"/>
    </source>
</evidence>